<dbReference type="GO" id="GO:0000155">
    <property type="term" value="F:phosphorelay sensor kinase activity"/>
    <property type="evidence" value="ECO:0007669"/>
    <property type="project" value="InterPro"/>
</dbReference>
<accession>A0AAE3FUZ3</accession>
<sequence length="645" mass="72513">MQERRDHRAVSDNSQQQGTQRVKNLDTAALRTVINAVDDIIFVLDAEYRLQYWNGSLESLTGYSADELAGKNALELIPEEGVAETKNKIADILDGATVHLRGKLQAADGTQIPVEYTATRLDRPEQTDLICGVVKDLTAYKKREQRLREQTERFELLTENLDEVVWIREGDKKQVVFISDSYERIWQRSPDELYEDADAFLETIYHEDRDRVTEELTRADTADLDIEYRISRPNGDIRWIHDTAKSVYNEVDESIQIVGIARDITHRKRREDQLNALHDVTQSLIEAESRSEVAQIAVRASDLILGFDKVGLHLYDAETEQLEPIAHTQALERVLGGEPPTFERGDGLIWDAFNSGVAVYHNEIQSDPNRYNDDTPFRNELHVPLAEYGVIVFASTSALPFTHNERSLAELLGANIRSTLRSIEREELIATQRDRLDELLGIISHDIRNPLNIANGRAKMAYETGDVTHLEPVIDAIERVESLTNDLLSLAGGDRDGKTHEQLSLDECVADAWEMIEHEQATLSVEDALPTVSGSESQLRQLFENLFSNAVRHGGEIVSIGVGTINDGFYVEDNGPGIPADVRESVFDMEYSTAEEGTGFGLMIVEQVVENHGWSICIEESKSGGARFEIRFGTQKTPKTPNVDD</sequence>
<dbReference type="Pfam" id="PF08447">
    <property type="entry name" value="PAS_3"/>
    <property type="match status" value="1"/>
</dbReference>
<protein>
    <recommendedName>
        <fullName evidence="2">histidine kinase</fullName>
        <ecNumber evidence="2">2.7.13.3</ecNumber>
    </recommendedName>
</protein>
<dbReference type="InterPro" id="IPR036097">
    <property type="entry name" value="HisK_dim/P_sf"/>
</dbReference>
<reference evidence="10" key="2">
    <citation type="submission" date="2022-02" db="EMBL/GenBank/DDBJ databases">
        <authorList>
            <person name="Elcheninov A.G."/>
            <person name="Sorokin D.Y."/>
            <person name="Kublanov I.V."/>
        </authorList>
    </citation>
    <scope>NUCLEOTIDE SEQUENCE</scope>
    <source>
        <strain evidence="10">AArc-St2</strain>
    </source>
</reference>
<feature type="domain" description="PAC" evidence="9">
    <location>
        <begin position="98"/>
        <end position="149"/>
    </location>
</feature>
<dbReference type="EMBL" id="JAKRVX010000001">
    <property type="protein sequence ID" value="MCL9816097.1"/>
    <property type="molecule type" value="Genomic_DNA"/>
</dbReference>
<evidence type="ECO:0000256" key="6">
    <source>
        <dbReference type="SAM" id="MobiDB-lite"/>
    </source>
</evidence>
<proteinExistence type="predicted"/>
<dbReference type="Gene3D" id="3.30.450.20">
    <property type="entry name" value="PAS domain"/>
    <property type="match status" value="2"/>
</dbReference>
<reference evidence="10" key="1">
    <citation type="journal article" date="2022" name="Syst. Appl. Microbiol.">
        <title>Natronocalculus amylovorans gen. nov., sp. nov., and Natranaeroarchaeum aerophilus sp. nov., dominant culturable amylolytic natronoarchaea from hypersaline soda lakes in southwestern Siberia.</title>
        <authorList>
            <person name="Sorokin D.Y."/>
            <person name="Elcheninov A.G."/>
            <person name="Khizhniak T.V."/>
            <person name="Koenen M."/>
            <person name="Bale N.J."/>
            <person name="Damste J.S.S."/>
            <person name="Kublanov I.V."/>
        </authorList>
    </citation>
    <scope>NUCLEOTIDE SEQUENCE</scope>
    <source>
        <strain evidence="10">AArc-St2</strain>
    </source>
</reference>
<dbReference type="EC" id="2.7.13.3" evidence="2"/>
<keyword evidence="5" id="KW-0418">Kinase</keyword>
<comment type="caution">
    <text evidence="10">The sequence shown here is derived from an EMBL/GenBank/DDBJ whole genome shotgun (WGS) entry which is preliminary data.</text>
</comment>
<dbReference type="PROSITE" id="PS50113">
    <property type="entry name" value="PAC"/>
    <property type="match status" value="2"/>
</dbReference>
<dbReference type="InterPro" id="IPR003018">
    <property type="entry name" value="GAF"/>
</dbReference>
<evidence type="ECO:0000259" key="8">
    <source>
        <dbReference type="PROSITE" id="PS50112"/>
    </source>
</evidence>
<feature type="compositionally biased region" description="Basic and acidic residues" evidence="6">
    <location>
        <begin position="1"/>
        <end position="10"/>
    </location>
</feature>
<dbReference type="Proteomes" id="UP001203207">
    <property type="component" value="Unassembled WGS sequence"/>
</dbReference>
<feature type="domain" description="PAS" evidence="8">
    <location>
        <begin position="26"/>
        <end position="96"/>
    </location>
</feature>
<feature type="domain" description="Histidine kinase" evidence="7">
    <location>
        <begin position="442"/>
        <end position="636"/>
    </location>
</feature>
<dbReference type="SUPFAM" id="SSF47384">
    <property type="entry name" value="Homodimeric domain of signal transducing histidine kinase"/>
    <property type="match status" value="1"/>
</dbReference>
<dbReference type="SUPFAM" id="SSF55874">
    <property type="entry name" value="ATPase domain of HSP90 chaperone/DNA topoisomerase II/histidine kinase"/>
    <property type="match status" value="1"/>
</dbReference>
<dbReference type="InterPro" id="IPR000700">
    <property type="entry name" value="PAS-assoc_C"/>
</dbReference>
<dbReference type="InterPro" id="IPR013767">
    <property type="entry name" value="PAS_fold"/>
</dbReference>
<dbReference type="InterPro" id="IPR035965">
    <property type="entry name" value="PAS-like_dom_sf"/>
</dbReference>
<dbReference type="Pfam" id="PF00512">
    <property type="entry name" value="HisKA"/>
    <property type="match status" value="1"/>
</dbReference>
<dbReference type="Pfam" id="PF02518">
    <property type="entry name" value="HATPase_c"/>
    <property type="match status" value="1"/>
</dbReference>
<dbReference type="PANTHER" id="PTHR43304">
    <property type="entry name" value="PHYTOCHROME-LIKE PROTEIN CPH1"/>
    <property type="match status" value="1"/>
</dbReference>
<dbReference type="PROSITE" id="PS50109">
    <property type="entry name" value="HIS_KIN"/>
    <property type="match status" value="1"/>
</dbReference>
<dbReference type="NCBIfam" id="TIGR00229">
    <property type="entry name" value="sensory_box"/>
    <property type="match status" value="2"/>
</dbReference>
<dbReference type="SMART" id="SM00388">
    <property type="entry name" value="HisKA"/>
    <property type="match status" value="1"/>
</dbReference>
<evidence type="ECO:0000256" key="4">
    <source>
        <dbReference type="ARBA" id="ARBA00022679"/>
    </source>
</evidence>
<dbReference type="Gene3D" id="1.10.287.130">
    <property type="match status" value="1"/>
</dbReference>
<dbReference type="InterPro" id="IPR000014">
    <property type="entry name" value="PAS"/>
</dbReference>
<dbReference type="InterPro" id="IPR029016">
    <property type="entry name" value="GAF-like_dom_sf"/>
</dbReference>
<dbReference type="InterPro" id="IPR003594">
    <property type="entry name" value="HATPase_dom"/>
</dbReference>
<dbReference type="InterPro" id="IPR036890">
    <property type="entry name" value="HATPase_C_sf"/>
</dbReference>
<dbReference type="InterPro" id="IPR001610">
    <property type="entry name" value="PAC"/>
</dbReference>
<dbReference type="InterPro" id="IPR013655">
    <property type="entry name" value="PAS_fold_3"/>
</dbReference>
<dbReference type="SMART" id="SM00387">
    <property type="entry name" value="HATPase_c"/>
    <property type="match status" value="1"/>
</dbReference>
<evidence type="ECO:0000259" key="9">
    <source>
        <dbReference type="PROSITE" id="PS50113"/>
    </source>
</evidence>
<dbReference type="PROSITE" id="PS50112">
    <property type="entry name" value="PAS"/>
    <property type="match status" value="2"/>
</dbReference>
<name>A0AAE3FUZ3_9EURY</name>
<dbReference type="AlphaFoldDB" id="A0AAE3FUZ3"/>
<dbReference type="CDD" id="cd00075">
    <property type="entry name" value="HATPase"/>
    <property type="match status" value="1"/>
</dbReference>
<dbReference type="Pfam" id="PF13185">
    <property type="entry name" value="GAF_2"/>
    <property type="match status" value="1"/>
</dbReference>
<dbReference type="SMART" id="SM00091">
    <property type="entry name" value="PAS"/>
    <property type="match status" value="3"/>
</dbReference>
<dbReference type="PRINTS" id="PR00344">
    <property type="entry name" value="BCTRLSENSOR"/>
</dbReference>
<dbReference type="Pfam" id="PF00989">
    <property type="entry name" value="PAS"/>
    <property type="match status" value="1"/>
</dbReference>
<keyword evidence="11" id="KW-1185">Reference proteome</keyword>
<dbReference type="CDD" id="cd00082">
    <property type="entry name" value="HisKA"/>
    <property type="match status" value="1"/>
</dbReference>
<evidence type="ECO:0000256" key="5">
    <source>
        <dbReference type="ARBA" id="ARBA00022777"/>
    </source>
</evidence>
<evidence type="ECO:0000256" key="1">
    <source>
        <dbReference type="ARBA" id="ARBA00000085"/>
    </source>
</evidence>
<dbReference type="Gene3D" id="3.30.450.40">
    <property type="match status" value="1"/>
</dbReference>
<dbReference type="InterPro" id="IPR005467">
    <property type="entry name" value="His_kinase_dom"/>
</dbReference>
<dbReference type="RefSeq" id="WP_250583045.1">
    <property type="nucleotide sequence ID" value="NZ_JAKRVX010000001.1"/>
</dbReference>
<gene>
    <name evidence="10" type="ORF">AArcSt2_03990</name>
</gene>
<feature type="domain" description="PAS" evidence="8">
    <location>
        <begin position="150"/>
        <end position="223"/>
    </location>
</feature>
<dbReference type="SUPFAM" id="SSF55785">
    <property type="entry name" value="PYP-like sensor domain (PAS domain)"/>
    <property type="match status" value="2"/>
</dbReference>
<keyword evidence="3" id="KW-0597">Phosphoprotein</keyword>
<dbReference type="InterPro" id="IPR052162">
    <property type="entry name" value="Sensor_kinase/Photoreceptor"/>
</dbReference>
<dbReference type="PANTHER" id="PTHR43304:SF1">
    <property type="entry name" value="PAC DOMAIN-CONTAINING PROTEIN"/>
    <property type="match status" value="1"/>
</dbReference>
<feature type="compositionally biased region" description="Polar residues" evidence="6">
    <location>
        <begin position="11"/>
        <end position="21"/>
    </location>
</feature>
<feature type="region of interest" description="Disordered" evidence="6">
    <location>
        <begin position="1"/>
        <end position="21"/>
    </location>
</feature>
<dbReference type="InterPro" id="IPR003661">
    <property type="entry name" value="HisK_dim/P_dom"/>
</dbReference>
<dbReference type="SMART" id="SM00086">
    <property type="entry name" value="PAC"/>
    <property type="match status" value="2"/>
</dbReference>
<feature type="domain" description="PAC" evidence="9">
    <location>
        <begin position="224"/>
        <end position="276"/>
    </location>
</feature>
<dbReference type="SMART" id="SM00065">
    <property type="entry name" value="GAF"/>
    <property type="match status" value="1"/>
</dbReference>
<organism evidence="10 11">
    <name type="scientific">Natronocalculus amylovorans</name>
    <dbReference type="NCBI Taxonomy" id="2917812"/>
    <lineage>
        <taxon>Archaea</taxon>
        <taxon>Methanobacteriati</taxon>
        <taxon>Methanobacteriota</taxon>
        <taxon>Stenosarchaea group</taxon>
        <taxon>Halobacteria</taxon>
        <taxon>Halobacteriales</taxon>
        <taxon>Haloferacaceae</taxon>
        <taxon>Natronocalculus</taxon>
    </lineage>
</organism>
<dbReference type="GO" id="GO:0006355">
    <property type="term" value="P:regulation of DNA-templated transcription"/>
    <property type="evidence" value="ECO:0007669"/>
    <property type="project" value="InterPro"/>
</dbReference>
<evidence type="ECO:0000256" key="3">
    <source>
        <dbReference type="ARBA" id="ARBA00022553"/>
    </source>
</evidence>
<evidence type="ECO:0000313" key="11">
    <source>
        <dbReference type="Proteomes" id="UP001203207"/>
    </source>
</evidence>
<comment type="catalytic activity">
    <reaction evidence="1">
        <text>ATP + protein L-histidine = ADP + protein N-phospho-L-histidine.</text>
        <dbReference type="EC" id="2.7.13.3"/>
    </reaction>
</comment>
<dbReference type="CDD" id="cd00130">
    <property type="entry name" value="PAS"/>
    <property type="match status" value="2"/>
</dbReference>
<dbReference type="Gene3D" id="3.30.565.10">
    <property type="entry name" value="Histidine kinase-like ATPase, C-terminal domain"/>
    <property type="match status" value="1"/>
</dbReference>
<evidence type="ECO:0000256" key="2">
    <source>
        <dbReference type="ARBA" id="ARBA00012438"/>
    </source>
</evidence>
<keyword evidence="4" id="KW-0808">Transferase</keyword>
<dbReference type="InterPro" id="IPR004358">
    <property type="entry name" value="Sig_transdc_His_kin-like_C"/>
</dbReference>
<dbReference type="SUPFAM" id="SSF55781">
    <property type="entry name" value="GAF domain-like"/>
    <property type="match status" value="1"/>
</dbReference>
<evidence type="ECO:0000313" key="10">
    <source>
        <dbReference type="EMBL" id="MCL9816097.1"/>
    </source>
</evidence>
<evidence type="ECO:0000259" key="7">
    <source>
        <dbReference type="PROSITE" id="PS50109"/>
    </source>
</evidence>